<proteinExistence type="predicted"/>
<dbReference type="EMBL" id="QZXA01000001">
    <property type="protein sequence ID" value="RJT37782.1"/>
    <property type="molecule type" value="Genomic_DNA"/>
</dbReference>
<evidence type="ECO:0000313" key="2">
    <source>
        <dbReference type="Proteomes" id="UP000275530"/>
    </source>
</evidence>
<comment type="caution">
    <text evidence="1">The sequence shown here is derived from an EMBL/GenBank/DDBJ whole genome shotgun (WGS) entry which is preliminary data.</text>
</comment>
<gene>
    <name evidence="1" type="ORF">D3242_00550</name>
</gene>
<dbReference type="AlphaFoldDB" id="A0A6M7TLY9"/>
<name>A0A6M7TLY9_9HYPH</name>
<accession>A0A6M7TLY9</accession>
<organism evidence="1 2">
    <name type="scientific">Mesorhizobium jarvisii</name>
    <dbReference type="NCBI Taxonomy" id="1777867"/>
    <lineage>
        <taxon>Bacteria</taxon>
        <taxon>Pseudomonadati</taxon>
        <taxon>Pseudomonadota</taxon>
        <taxon>Alphaproteobacteria</taxon>
        <taxon>Hyphomicrobiales</taxon>
        <taxon>Phyllobacteriaceae</taxon>
        <taxon>Mesorhizobium</taxon>
    </lineage>
</organism>
<evidence type="ECO:0000313" key="1">
    <source>
        <dbReference type="EMBL" id="RJT37782.1"/>
    </source>
</evidence>
<sequence length="65" mass="7366">MDLKNFASARYLLWQNMLFLRLTKTARGAPGGAEFMAFRRTRSGSHYALVTSRMAGAADIDRHLF</sequence>
<dbReference type="Proteomes" id="UP000275530">
    <property type="component" value="Unassembled WGS sequence"/>
</dbReference>
<protein>
    <submittedName>
        <fullName evidence="1">Uncharacterized protein</fullName>
    </submittedName>
</protein>
<reference evidence="1 2" key="1">
    <citation type="submission" date="2018-09" db="EMBL/GenBank/DDBJ databases">
        <title>Mesorhizobium carmichaelinearum sp. nov. isolated from Carmichaelinea spp. root nodules in New Zealand.</title>
        <authorList>
            <person name="De Meyer S.E."/>
        </authorList>
    </citation>
    <scope>NUCLEOTIDE SEQUENCE [LARGE SCALE GENOMIC DNA]</scope>
    <source>
        <strain evidence="1 2">LMG 28313</strain>
    </source>
</reference>
<keyword evidence="2" id="KW-1185">Reference proteome</keyword>